<dbReference type="InterPro" id="IPR036514">
    <property type="entry name" value="SGNH_hydro_sf"/>
</dbReference>
<evidence type="ECO:0000256" key="1">
    <source>
        <dbReference type="ARBA" id="ARBA00008668"/>
    </source>
</evidence>
<accession>G7DWJ9</accession>
<evidence type="ECO:0000313" key="4">
    <source>
        <dbReference type="EMBL" id="GAA94959.1"/>
    </source>
</evidence>
<dbReference type="GO" id="GO:0016787">
    <property type="term" value="F:hydrolase activity"/>
    <property type="evidence" value="ECO:0007669"/>
    <property type="project" value="UniProtKB-KW"/>
</dbReference>
<organism evidence="4 5">
    <name type="scientific">Mixia osmundae (strain CBS 9802 / IAM 14324 / JCM 22182 / KY 12970)</name>
    <dbReference type="NCBI Taxonomy" id="764103"/>
    <lineage>
        <taxon>Eukaryota</taxon>
        <taxon>Fungi</taxon>
        <taxon>Dikarya</taxon>
        <taxon>Basidiomycota</taxon>
        <taxon>Pucciniomycotina</taxon>
        <taxon>Mixiomycetes</taxon>
        <taxon>Mixiales</taxon>
        <taxon>Mixiaceae</taxon>
        <taxon>Mixia</taxon>
    </lineage>
</organism>
<feature type="signal peptide" evidence="3">
    <location>
        <begin position="1"/>
        <end position="17"/>
    </location>
</feature>
<dbReference type="Gene3D" id="3.40.50.1110">
    <property type="entry name" value="SGNH hydrolase"/>
    <property type="match status" value="1"/>
</dbReference>
<sequence length="250" mass="25810">MRSSLLALAIAAASCHAATLWVIGDSTAAQGGPEMMPGVVGFGAFLNDYVDMEVMNWSLGGGTIRTVTEIGIIDKIATLVKPHDWVVFEIAHNSRGDPAVSHKADCPDDGSHKAICHAANGARVSTYYASLVNAMSLLKGKGAKVIAATQTPNNPWETGRFVYAPASLSADTQAAARAVGAEFIDHGATLAASYKALGAAKTKALFPIDHTHTNEAGARVAAAAFAKAVICSKSLLSHAVKDVALPAECA</sequence>
<proteinExistence type="inferred from homology"/>
<dbReference type="OrthoDB" id="2141316at2759"/>
<dbReference type="STRING" id="764103.G7DWJ9"/>
<keyword evidence="5" id="KW-1185">Reference proteome</keyword>
<evidence type="ECO:0000256" key="2">
    <source>
        <dbReference type="ARBA" id="ARBA00022801"/>
    </source>
</evidence>
<keyword evidence="2" id="KW-0378">Hydrolase</keyword>
<comment type="similarity">
    <text evidence="1">Belongs to the 'GDSL' lipolytic enzyme family.</text>
</comment>
<dbReference type="EMBL" id="BABT02000052">
    <property type="protein sequence ID" value="GAA94959.1"/>
    <property type="molecule type" value="Genomic_DNA"/>
</dbReference>
<gene>
    <name evidence="4" type="primary">Mo01614</name>
    <name evidence="4" type="ORF">E5Q_01614</name>
</gene>
<dbReference type="InterPro" id="IPR037459">
    <property type="entry name" value="RhgT-like"/>
</dbReference>
<comment type="caution">
    <text evidence="4">The sequence shown here is derived from an EMBL/GenBank/DDBJ whole genome shotgun (WGS) entry which is preliminary data.</text>
</comment>
<dbReference type="AlphaFoldDB" id="G7DWJ9"/>
<reference evidence="4 5" key="2">
    <citation type="journal article" date="2012" name="Open Biol.">
        <title>Characteristics of nucleosomes and linker DNA regions on the genome of the basidiomycete Mixia osmundae revealed by mono- and dinucleosome mapping.</title>
        <authorList>
            <person name="Nishida H."/>
            <person name="Kondo S."/>
            <person name="Matsumoto T."/>
            <person name="Suzuki Y."/>
            <person name="Yoshikawa H."/>
            <person name="Taylor T.D."/>
            <person name="Sugiyama J."/>
        </authorList>
    </citation>
    <scope>NUCLEOTIDE SEQUENCE [LARGE SCALE GENOMIC DNA]</scope>
    <source>
        <strain evidence="5">CBS 9802 / IAM 14324 / JCM 22182 / KY 12970</strain>
    </source>
</reference>
<feature type="chain" id="PRO_5009955580" description="SGNH hydrolase-type esterase domain-containing protein" evidence="3">
    <location>
        <begin position="18"/>
        <end position="250"/>
    </location>
</feature>
<evidence type="ECO:0008006" key="6">
    <source>
        <dbReference type="Google" id="ProtNLM"/>
    </source>
</evidence>
<dbReference type="InParanoid" id="G7DWJ9"/>
<evidence type="ECO:0000256" key="3">
    <source>
        <dbReference type="SAM" id="SignalP"/>
    </source>
</evidence>
<dbReference type="OMA" id="QMGHNDA"/>
<dbReference type="eggNOG" id="ENOG502RY37">
    <property type="taxonomic scope" value="Eukaryota"/>
</dbReference>
<dbReference type="HOGENOM" id="CLU_065859_0_0_1"/>
<keyword evidence="3" id="KW-0732">Signal</keyword>
<dbReference type="PROSITE" id="PS51257">
    <property type="entry name" value="PROKAR_LIPOPROTEIN"/>
    <property type="match status" value="1"/>
</dbReference>
<dbReference type="PANTHER" id="PTHR43695:SF1">
    <property type="entry name" value="RHAMNOGALACTURONAN ACETYLESTERASE"/>
    <property type="match status" value="1"/>
</dbReference>
<dbReference type="RefSeq" id="XP_014565934.1">
    <property type="nucleotide sequence ID" value="XM_014710448.1"/>
</dbReference>
<evidence type="ECO:0000313" key="5">
    <source>
        <dbReference type="Proteomes" id="UP000009131"/>
    </source>
</evidence>
<dbReference type="Proteomes" id="UP000009131">
    <property type="component" value="Unassembled WGS sequence"/>
</dbReference>
<dbReference type="PANTHER" id="PTHR43695">
    <property type="entry name" value="PUTATIVE (AFU_ORTHOLOGUE AFUA_2G17250)-RELATED"/>
    <property type="match status" value="1"/>
</dbReference>
<protein>
    <recommendedName>
        <fullName evidence="6">SGNH hydrolase-type esterase domain-containing protein</fullName>
    </recommendedName>
</protein>
<dbReference type="SUPFAM" id="SSF52266">
    <property type="entry name" value="SGNH hydrolase"/>
    <property type="match status" value="1"/>
</dbReference>
<name>G7DWJ9_MIXOS</name>
<reference evidence="4 5" key="1">
    <citation type="journal article" date="2011" name="J. Gen. Appl. Microbiol.">
        <title>Draft genome sequencing of the enigmatic basidiomycete Mixia osmundae.</title>
        <authorList>
            <person name="Nishida H."/>
            <person name="Nagatsuka Y."/>
            <person name="Sugiyama J."/>
        </authorList>
    </citation>
    <scope>NUCLEOTIDE SEQUENCE [LARGE SCALE GENOMIC DNA]</scope>
    <source>
        <strain evidence="5">CBS 9802 / IAM 14324 / JCM 22182 / KY 12970</strain>
    </source>
</reference>